<reference evidence="1 2" key="1">
    <citation type="journal article" date="2023" name="Plants (Basel)">
        <title>Bridging the Gap: Combining Genomics and Transcriptomics Approaches to Understand Stylosanthes scabra, an Orphan Legume from the Brazilian Caatinga.</title>
        <authorList>
            <person name="Ferreira-Neto J.R.C."/>
            <person name="da Silva M.D."/>
            <person name="Binneck E."/>
            <person name="de Melo N.F."/>
            <person name="da Silva R.H."/>
            <person name="de Melo A.L.T.M."/>
            <person name="Pandolfi V."/>
            <person name="Bustamante F.O."/>
            <person name="Brasileiro-Vidal A.C."/>
            <person name="Benko-Iseppon A.M."/>
        </authorList>
    </citation>
    <scope>NUCLEOTIDE SEQUENCE [LARGE SCALE GENOMIC DNA]</scope>
    <source>
        <tissue evidence="1">Leaves</tissue>
    </source>
</reference>
<gene>
    <name evidence="1" type="ORF">PIB30_051022</name>
</gene>
<dbReference type="EMBL" id="JASCZI010181599">
    <property type="protein sequence ID" value="MED6184808.1"/>
    <property type="molecule type" value="Genomic_DNA"/>
</dbReference>
<name>A0ABU6WKJ1_9FABA</name>
<organism evidence="1 2">
    <name type="scientific">Stylosanthes scabra</name>
    <dbReference type="NCBI Taxonomy" id="79078"/>
    <lineage>
        <taxon>Eukaryota</taxon>
        <taxon>Viridiplantae</taxon>
        <taxon>Streptophyta</taxon>
        <taxon>Embryophyta</taxon>
        <taxon>Tracheophyta</taxon>
        <taxon>Spermatophyta</taxon>
        <taxon>Magnoliopsida</taxon>
        <taxon>eudicotyledons</taxon>
        <taxon>Gunneridae</taxon>
        <taxon>Pentapetalae</taxon>
        <taxon>rosids</taxon>
        <taxon>fabids</taxon>
        <taxon>Fabales</taxon>
        <taxon>Fabaceae</taxon>
        <taxon>Papilionoideae</taxon>
        <taxon>50 kb inversion clade</taxon>
        <taxon>dalbergioids sensu lato</taxon>
        <taxon>Dalbergieae</taxon>
        <taxon>Pterocarpus clade</taxon>
        <taxon>Stylosanthes</taxon>
    </lineage>
</organism>
<proteinExistence type="predicted"/>
<dbReference type="Proteomes" id="UP001341840">
    <property type="component" value="Unassembled WGS sequence"/>
</dbReference>
<evidence type="ECO:0000313" key="1">
    <source>
        <dbReference type="EMBL" id="MED6184808.1"/>
    </source>
</evidence>
<protein>
    <submittedName>
        <fullName evidence="1">Uncharacterized protein</fullName>
    </submittedName>
</protein>
<comment type="caution">
    <text evidence="1">The sequence shown here is derived from an EMBL/GenBank/DDBJ whole genome shotgun (WGS) entry which is preliminary data.</text>
</comment>
<keyword evidence="2" id="KW-1185">Reference proteome</keyword>
<evidence type="ECO:0000313" key="2">
    <source>
        <dbReference type="Proteomes" id="UP001341840"/>
    </source>
</evidence>
<sequence>MGSRVVFSEFEKREKYEDEDEKPHAELGIVKDTVDEFFVNPLHNIRFDPDRPYEIPIKSLLISQVLNSSGNGKSSAQCSHPSRRSIPTLCYSPKGSLLQRMSSFSPAKAVTSLCHEIVGKTVKPPVRWELIPPSEGWM</sequence>
<accession>A0ABU6WKJ1</accession>